<feature type="compositionally biased region" description="Low complexity" evidence="1">
    <location>
        <begin position="130"/>
        <end position="144"/>
    </location>
</feature>
<evidence type="ECO:0000313" key="3">
    <source>
        <dbReference type="EMBL" id="KAF6437642.1"/>
    </source>
</evidence>
<evidence type="ECO:0000256" key="1">
    <source>
        <dbReference type="SAM" id="MobiDB-lite"/>
    </source>
</evidence>
<name>A0A7J8ERF4_MOLMO</name>
<accession>A0A7J8ERF4</accession>
<dbReference type="AlphaFoldDB" id="A0A7J8ERF4"/>
<keyword evidence="2" id="KW-1133">Transmembrane helix</keyword>
<keyword evidence="2" id="KW-0472">Membrane</keyword>
<protein>
    <submittedName>
        <fullName evidence="3">Polypeptide N-acetylgalactosaminyltransferase 18</fullName>
    </submittedName>
</protein>
<feature type="transmembrane region" description="Helical" evidence="2">
    <location>
        <begin position="9"/>
        <end position="31"/>
    </location>
</feature>
<comment type="caution">
    <text evidence="3">The sequence shown here is derived from an EMBL/GenBank/DDBJ whole genome shotgun (WGS) entry which is preliminary data.</text>
</comment>
<feature type="region of interest" description="Disordered" evidence="1">
    <location>
        <begin position="125"/>
        <end position="144"/>
    </location>
</feature>
<dbReference type="GO" id="GO:0016740">
    <property type="term" value="F:transferase activity"/>
    <property type="evidence" value="ECO:0007669"/>
    <property type="project" value="UniProtKB-KW"/>
</dbReference>
<gene>
    <name evidence="3" type="ORF">HJG59_005468</name>
</gene>
<proteinExistence type="predicted"/>
<keyword evidence="4" id="KW-1185">Reference proteome</keyword>
<sequence>MVCTRKTKTLVSTCVILSGMTNIICLLYVGWVTNYIASVYVRGQEPAPDKKLEEDKGDTLKIIERLDHLENVIKQHIQGHGVAEGLDFLDDGAMEEEFDVMKGGISRGQNSCVISPFAMMKVKGREASRSSLSPPAADQSPPASLGGRIATWLSTGPGGADLLCDLGNLVH</sequence>
<evidence type="ECO:0000256" key="2">
    <source>
        <dbReference type="SAM" id="Phobius"/>
    </source>
</evidence>
<dbReference type="Proteomes" id="UP000550707">
    <property type="component" value="Unassembled WGS sequence"/>
</dbReference>
<organism evidence="3 4">
    <name type="scientific">Molossus molossus</name>
    <name type="common">Pallas' mastiff bat</name>
    <name type="synonym">Vespertilio molossus</name>
    <dbReference type="NCBI Taxonomy" id="27622"/>
    <lineage>
        <taxon>Eukaryota</taxon>
        <taxon>Metazoa</taxon>
        <taxon>Chordata</taxon>
        <taxon>Craniata</taxon>
        <taxon>Vertebrata</taxon>
        <taxon>Euteleostomi</taxon>
        <taxon>Mammalia</taxon>
        <taxon>Eutheria</taxon>
        <taxon>Laurasiatheria</taxon>
        <taxon>Chiroptera</taxon>
        <taxon>Yangochiroptera</taxon>
        <taxon>Molossidae</taxon>
        <taxon>Molossus</taxon>
    </lineage>
</organism>
<dbReference type="EMBL" id="JACASF010000013">
    <property type="protein sequence ID" value="KAF6437642.1"/>
    <property type="molecule type" value="Genomic_DNA"/>
</dbReference>
<reference evidence="3 4" key="1">
    <citation type="journal article" date="2020" name="Nature">
        <title>Six reference-quality genomes reveal evolution of bat adaptations.</title>
        <authorList>
            <person name="Jebb D."/>
            <person name="Huang Z."/>
            <person name="Pippel M."/>
            <person name="Hughes G.M."/>
            <person name="Lavrichenko K."/>
            <person name="Devanna P."/>
            <person name="Winkler S."/>
            <person name="Jermiin L.S."/>
            <person name="Skirmuntt E.C."/>
            <person name="Katzourakis A."/>
            <person name="Burkitt-Gray L."/>
            <person name="Ray D.A."/>
            <person name="Sullivan K.A.M."/>
            <person name="Roscito J.G."/>
            <person name="Kirilenko B.M."/>
            <person name="Davalos L.M."/>
            <person name="Corthals A.P."/>
            <person name="Power M.L."/>
            <person name="Jones G."/>
            <person name="Ransome R.D."/>
            <person name="Dechmann D.K.N."/>
            <person name="Locatelli A.G."/>
            <person name="Puechmaille S.J."/>
            <person name="Fedrigo O."/>
            <person name="Jarvis E.D."/>
            <person name="Hiller M."/>
            <person name="Vernes S.C."/>
            <person name="Myers E.W."/>
            <person name="Teeling E.C."/>
        </authorList>
    </citation>
    <scope>NUCLEOTIDE SEQUENCE [LARGE SCALE GENOMIC DNA]</scope>
    <source>
        <strain evidence="3">MMolMol1</strain>
        <tissue evidence="3">Muscle</tissue>
    </source>
</reference>
<evidence type="ECO:0000313" key="4">
    <source>
        <dbReference type="Proteomes" id="UP000550707"/>
    </source>
</evidence>
<keyword evidence="2" id="KW-0812">Transmembrane</keyword>
<keyword evidence="3" id="KW-0808">Transferase</keyword>